<comment type="caution">
    <text evidence="1">The sequence shown here is derived from an EMBL/GenBank/DDBJ whole genome shotgun (WGS) entry which is preliminary data.</text>
</comment>
<evidence type="ECO:0000313" key="1">
    <source>
        <dbReference type="EMBL" id="MBU7599269.1"/>
    </source>
</evidence>
<dbReference type="EMBL" id="JAELVF020000001">
    <property type="protein sequence ID" value="MBU7599269.1"/>
    <property type="molecule type" value="Genomic_DNA"/>
</dbReference>
<accession>A0A949N5S5</accession>
<name>A0A949N5S5_9ACTN</name>
<keyword evidence="2" id="KW-1185">Reference proteome</keyword>
<proteinExistence type="predicted"/>
<dbReference type="AlphaFoldDB" id="A0A949N5S5"/>
<protein>
    <submittedName>
        <fullName evidence="1">Uncharacterized protein</fullName>
    </submittedName>
</protein>
<organism evidence="1 2">
    <name type="scientific">Streptomyces tardus</name>
    <dbReference type="NCBI Taxonomy" id="2780544"/>
    <lineage>
        <taxon>Bacteria</taxon>
        <taxon>Bacillati</taxon>
        <taxon>Actinomycetota</taxon>
        <taxon>Actinomycetes</taxon>
        <taxon>Kitasatosporales</taxon>
        <taxon>Streptomycetaceae</taxon>
        <taxon>Streptomyces</taxon>
    </lineage>
</organism>
<gene>
    <name evidence="1" type="ORF">JGS22_017020</name>
</gene>
<dbReference type="Proteomes" id="UP000694501">
    <property type="component" value="Unassembled WGS sequence"/>
</dbReference>
<sequence>MNAPGSLDRPSPYGTAEQHALIAQLLPRSFEHRSPSTGLSTNRNRQMQLMPESLSRTRMQDSLRQAESERTGHRLLTAQRMQRKAERASLRALRALAMAVMQ</sequence>
<evidence type="ECO:0000313" key="2">
    <source>
        <dbReference type="Proteomes" id="UP000694501"/>
    </source>
</evidence>
<reference evidence="1" key="1">
    <citation type="submission" date="2021-06" db="EMBL/GenBank/DDBJ databases">
        <title>Sequencing of actinobacteria type strains.</title>
        <authorList>
            <person name="Nguyen G.-S."/>
            <person name="Wentzel A."/>
        </authorList>
    </citation>
    <scope>NUCLEOTIDE SEQUENCE</scope>
    <source>
        <strain evidence="1">P38-E01</strain>
    </source>
</reference>